<organism evidence="2 3">
    <name type="scientific">Flavobacterium plurextorum</name>
    <dbReference type="NCBI Taxonomy" id="1114867"/>
    <lineage>
        <taxon>Bacteria</taxon>
        <taxon>Pseudomonadati</taxon>
        <taxon>Bacteroidota</taxon>
        <taxon>Flavobacteriia</taxon>
        <taxon>Flavobacteriales</taxon>
        <taxon>Flavobacteriaceae</taxon>
        <taxon>Flavobacterium</taxon>
    </lineage>
</organism>
<dbReference type="Proteomes" id="UP000198381">
    <property type="component" value="Unassembled WGS sequence"/>
</dbReference>
<dbReference type="RefSeq" id="WP_089057535.1">
    <property type="nucleotide sequence ID" value="NZ_MUHD01000014.1"/>
</dbReference>
<evidence type="ECO:0000256" key="1">
    <source>
        <dbReference type="SAM" id="SignalP"/>
    </source>
</evidence>
<keyword evidence="3" id="KW-1185">Reference proteome</keyword>
<accession>A0ABX4CWA8</accession>
<sequence length="359" mass="41846">MKKSILFSVFFFLNLTVFAQNNDTWISFPDKDSTHIGFKDKNGVIKIEPKFMGMTIAHKFENIIAVNEENNQKWESYYLTKAGKIVGRDSLYIFDNGPDCENEGFIRFTDRKTDKMGMFNSDGKIVIPAIYSNLTKVRNGTFIGLKDAEKVRDGEHFFWTGGKEFLIDINNTVLIEDFAYNDNLNFYSLEKSGEPSKNATRESFLGVNGNYYSFINFEKEFKEWLTNNLLKDLSKANILKQSFDKITYWKEPTGWISNPKNKFINENYNYIKLKLQELNTAKTEYFISADGLNPFIFESAEYEMYFNNCNESKDWIYPIMDIVISSKNKIDRTQDHLEFLRTENGYKLISVSAAKHNLK</sequence>
<evidence type="ECO:0000313" key="2">
    <source>
        <dbReference type="EMBL" id="OXB09097.1"/>
    </source>
</evidence>
<evidence type="ECO:0008006" key="4">
    <source>
        <dbReference type="Google" id="ProtNLM"/>
    </source>
</evidence>
<comment type="caution">
    <text evidence="2">The sequence shown here is derived from an EMBL/GenBank/DDBJ whole genome shotgun (WGS) entry which is preliminary data.</text>
</comment>
<reference evidence="2 3" key="1">
    <citation type="submission" date="2016-11" db="EMBL/GenBank/DDBJ databases">
        <title>Whole genomes of Flavobacteriaceae.</title>
        <authorList>
            <person name="Stine C."/>
            <person name="Li C."/>
            <person name="Tadesse D."/>
        </authorList>
    </citation>
    <scope>NUCLEOTIDE SEQUENCE [LARGE SCALE GENOMIC DNA]</scope>
    <source>
        <strain evidence="2 3">CCUG 60112</strain>
    </source>
</reference>
<evidence type="ECO:0000313" key="3">
    <source>
        <dbReference type="Proteomes" id="UP000198381"/>
    </source>
</evidence>
<name>A0ABX4CWA8_9FLAO</name>
<proteinExistence type="predicted"/>
<feature type="signal peptide" evidence="1">
    <location>
        <begin position="1"/>
        <end position="19"/>
    </location>
</feature>
<gene>
    <name evidence="2" type="ORF">B0A81_08015</name>
</gene>
<protein>
    <recommendedName>
        <fullName evidence="4">WG containing repeat-containing protein</fullName>
    </recommendedName>
</protein>
<dbReference type="EMBL" id="MUHD01000014">
    <property type="protein sequence ID" value="OXB09097.1"/>
    <property type="molecule type" value="Genomic_DNA"/>
</dbReference>
<keyword evidence="1" id="KW-0732">Signal</keyword>
<feature type="chain" id="PRO_5047112221" description="WG containing repeat-containing protein" evidence="1">
    <location>
        <begin position="20"/>
        <end position="359"/>
    </location>
</feature>